<evidence type="ECO:0000256" key="1">
    <source>
        <dbReference type="SAM" id="MobiDB-lite"/>
    </source>
</evidence>
<proteinExistence type="predicted"/>
<keyword evidence="2" id="KW-0732">Signal</keyword>
<feature type="region of interest" description="Disordered" evidence="1">
    <location>
        <begin position="89"/>
        <end position="113"/>
    </location>
</feature>
<dbReference type="AlphaFoldDB" id="A0A9X1IFV9"/>
<gene>
    <name evidence="3" type="ORF">LHA35_16575</name>
</gene>
<evidence type="ECO:0008006" key="5">
    <source>
        <dbReference type="Google" id="ProtNLM"/>
    </source>
</evidence>
<name>A0A9X1IFV9_9PROT</name>
<feature type="signal peptide" evidence="2">
    <location>
        <begin position="1"/>
        <end position="21"/>
    </location>
</feature>
<dbReference type="Proteomes" id="UP001139311">
    <property type="component" value="Unassembled WGS sequence"/>
</dbReference>
<dbReference type="RefSeq" id="WP_226609950.1">
    <property type="nucleotide sequence ID" value="NZ_JAJAQI010000025.1"/>
</dbReference>
<comment type="caution">
    <text evidence="3">The sequence shown here is derived from an EMBL/GenBank/DDBJ whole genome shotgun (WGS) entry which is preliminary data.</text>
</comment>
<organism evidence="3 4">
    <name type="scientific">Roseicella aerolata</name>
    <dbReference type="NCBI Taxonomy" id="2883479"/>
    <lineage>
        <taxon>Bacteria</taxon>
        <taxon>Pseudomonadati</taxon>
        <taxon>Pseudomonadota</taxon>
        <taxon>Alphaproteobacteria</taxon>
        <taxon>Acetobacterales</taxon>
        <taxon>Roseomonadaceae</taxon>
        <taxon>Roseicella</taxon>
    </lineage>
</organism>
<protein>
    <recommendedName>
        <fullName evidence="5">Lipoprotein</fullName>
    </recommendedName>
</protein>
<accession>A0A9X1IFV9</accession>
<reference evidence="3" key="1">
    <citation type="submission" date="2021-10" db="EMBL/GenBank/DDBJ databases">
        <title>Roseicella aerolatum sp. nov., isolated from aerosols of e-waste dismantling site.</title>
        <authorList>
            <person name="Qin T."/>
        </authorList>
    </citation>
    <scope>NUCLEOTIDE SEQUENCE</scope>
    <source>
        <strain evidence="3">GB24</strain>
    </source>
</reference>
<evidence type="ECO:0000313" key="3">
    <source>
        <dbReference type="EMBL" id="MCB4823349.1"/>
    </source>
</evidence>
<feature type="chain" id="PRO_5040755002" description="Lipoprotein" evidence="2">
    <location>
        <begin position="22"/>
        <end position="113"/>
    </location>
</feature>
<evidence type="ECO:0000313" key="4">
    <source>
        <dbReference type="Proteomes" id="UP001139311"/>
    </source>
</evidence>
<dbReference type="EMBL" id="JAJAQI010000025">
    <property type="protein sequence ID" value="MCB4823349.1"/>
    <property type="molecule type" value="Genomic_DNA"/>
</dbReference>
<keyword evidence="4" id="KW-1185">Reference proteome</keyword>
<sequence>MRFAPLLLLLGLVACAGPRQSAEEADLTAVRAVSLSTQALSWEELRIHPALMQRPCAVHTLVNEEAVVVGYCERGKRCRTNDWRPVLDGCQPAQGPGMTPAPTGSGLEVANRR</sequence>
<evidence type="ECO:0000256" key="2">
    <source>
        <dbReference type="SAM" id="SignalP"/>
    </source>
</evidence>
<dbReference type="PROSITE" id="PS51257">
    <property type="entry name" value="PROKAR_LIPOPROTEIN"/>
    <property type="match status" value="1"/>
</dbReference>